<reference evidence="1 2" key="1">
    <citation type="submission" date="2020-02" db="EMBL/GenBank/DDBJ databases">
        <authorList>
            <person name="Ma Q."/>
            <person name="Huang Y."/>
            <person name="Song X."/>
            <person name="Pei D."/>
        </authorList>
    </citation>
    <scope>NUCLEOTIDE SEQUENCE [LARGE SCALE GENOMIC DNA]</scope>
    <source>
        <strain evidence="1">Sxm20200214</strain>
        <tissue evidence="1">Leaf</tissue>
    </source>
</reference>
<protein>
    <submittedName>
        <fullName evidence="1">Uncharacterized protein</fullName>
    </submittedName>
</protein>
<dbReference type="AlphaFoldDB" id="A0A8X7VJF7"/>
<organism evidence="1 2">
    <name type="scientific">Brassica carinata</name>
    <name type="common">Ethiopian mustard</name>
    <name type="synonym">Abyssinian cabbage</name>
    <dbReference type="NCBI Taxonomy" id="52824"/>
    <lineage>
        <taxon>Eukaryota</taxon>
        <taxon>Viridiplantae</taxon>
        <taxon>Streptophyta</taxon>
        <taxon>Embryophyta</taxon>
        <taxon>Tracheophyta</taxon>
        <taxon>Spermatophyta</taxon>
        <taxon>Magnoliopsida</taxon>
        <taxon>eudicotyledons</taxon>
        <taxon>Gunneridae</taxon>
        <taxon>Pentapetalae</taxon>
        <taxon>rosids</taxon>
        <taxon>malvids</taxon>
        <taxon>Brassicales</taxon>
        <taxon>Brassicaceae</taxon>
        <taxon>Brassiceae</taxon>
        <taxon>Brassica</taxon>
    </lineage>
</organism>
<evidence type="ECO:0000313" key="2">
    <source>
        <dbReference type="Proteomes" id="UP000886595"/>
    </source>
</evidence>
<evidence type="ECO:0000313" key="1">
    <source>
        <dbReference type="EMBL" id="KAG2312470.1"/>
    </source>
</evidence>
<comment type="caution">
    <text evidence="1">The sequence shown here is derived from an EMBL/GenBank/DDBJ whole genome shotgun (WGS) entry which is preliminary data.</text>
</comment>
<sequence>MLFEISPKRSLQLKSGNPLLIRTLCSRHGAFLRRLSRYVKSFRCVRRFRTLGSVVNSMKWNHKNADLVVPSSGDDKKIYVCRKEMRKDWELFRLLEGQW</sequence>
<proteinExistence type="predicted"/>
<gene>
    <name evidence="1" type="ORF">Bca52824_024027</name>
</gene>
<dbReference type="Proteomes" id="UP000886595">
    <property type="component" value="Unassembled WGS sequence"/>
</dbReference>
<keyword evidence="2" id="KW-1185">Reference proteome</keyword>
<dbReference type="EMBL" id="JAAMPC010000005">
    <property type="protein sequence ID" value="KAG2312470.1"/>
    <property type="molecule type" value="Genomic_DNA"/>
</dbReference>
<accession>A0A8X7VJF7</accession>
<name>A0A8X7VJF7_BRACI</name>